<reference evidence="1 2" key="2">
    <citation type="submission" date="2018-11" db="EMBL/GenBank/DDBJ databases">
        <authorList>
            <consortium name="Pathogen Informatics"/>
        </authorList>
    </citation>
    <scope>NUCLEOTIDE SEQUENCE [LARGE SCALE GENOMIC DNA]</scope>
</reference>
<reference evidence="3" key="1">
    <citation type="submission" date="2017-02" db="UniProtKB">
        <authorList>
            <consortium name="WormBaseParasite"/>
        </authorList>
    </citation>
    <scope>IDENTIFICATION</scope>
</reference>
<protein>
    <submittedName>
        <fullName evidence="1 3">Uncharacterized protein</fullName>
    </submittedName>
</protein>
<evidence type="ECO:0000313" key="2">
    <source>
        <dbReference type="Proteomes" id="UP000282613"/>
    </source>
</evidence>
<evidence type="ECO:0000313" key="1">
    <source>
        <dbReference type="EMBL" id="VDK26645.1"/>
    </source>
</evidence>
<keyword evidence="2" id="KW-1185">Reference proteome</keyword>
<sequence>MDKASHFGSEACGFESRQGGELSPFLCSSANSRNLSLQPDARRSNRLSYPATDGAYLNQPNYPPPSHPPSFLFSSITVSATTLFPHRPLYNHPLTRFLRHPPPLPTLNVVAYIFLLPLDAKPHHATALHDTTASCVTVVVWPSEWRATLVEGEEAW</sequence>
<accession>A0A0R3VZT9</accession>
<organism evidence="3">
    <name type="scientific">Taenia asiatica</name>
    <name type="common">Asian tapeworm</name>
    <dbReference type="NCBI Taxonomy" id="60517"/>
    <lineage>
        <taxon>Eukaryota</taxon>
        <taxon>Metazoa</taxon>
        <taxon>Spiralia</taxon>
        <taxon>Lophotrochozoa</taxon>
        <taxon>Platyhelminthes</taxon>
        <taxon>Cestoda</taxon>
        <taxon>Eucestoda</taxon>
        <taxon>Cyclophyllidea</taxon>
        <taxon>Taeniidae</taxon>
        <taxon>Taenia</taxon>
    </lineage>
</organism>
<dbReference type="EMBL" id="UYRS01004173">
    <property type="protein sequence ID" value="VDK26645.1"/>
    <property type="molecule type" value="Genomic_DNA"/>
</dbReference>
<dbReference type="AlphaFoldDB" id="A0A0R3VZT9"/>
<name>A0A0R3VZT9_TAEAS</name>
<dbReference type="Proteomes" id="UP000282613">
    <property type="component" value="Unassembled WGS sequence"/>
</dbReference>
<gene>
    <name evidence="1" type="ORF">TASK_LOCUS2935</name>
</gene>
<evidence type="ECO:0000313" key="3">
    <source>
        <dbReference type="WBParaSite" id="TASK_0000293301-mRNA-1"/>
    </source>
</evidence>
<dbReference type="WBParaSite" id="TASK_0000293301-mRNA-1">
    <property type="protein sequence ID" value="TASK_0000293301-mRNA-1"/>
    <property type="gene ID" value="TASK_0000293301"/>
</dbReference>
<proteinExistence type="predicted"/>